<evidence type="ECO:0000259" key="10">
    <source>
        <dbReference type="PROSITE" id="PS50052"/>
    </source>
</evidence>
<evidence type="ECO:0000313" key="12">
    <source>
        <dbReference type="Proteomes" id="UP001218362"/>
    </source>
</evidence>
<dbReference type="GO" id="GO:0005524">
    <property type="term" value="F:ATP binding"/>
    <property type="evidence" value="ECO:0007669"/>
    <property type="project" value="UniProtKB-UniRule"/>
</dbReference>
<accession>A0AAJ5X991</accession>
<feature type="binding site" evidence="9">
    <location>
        <begin position="18"/>
        <end position="25"/>
    </location>
    <ligand>
        <name>ATP</name>
        <dbReference type="ChEBI" id="CHEBI:30616"/>
    </ligand>
</feature>
<sequence length="217" mass="24615">MANKDALRRRGLMFILSSPSGAGKTTVSRKLLEADGEIGLSVSATTRPMRKGEVEGRDYHFVNRAEFERMVEAGEFLEWAEVFGNLYGTPKAHIKAGLKEGRDFLFDIDWQGTQQLYQRMETDVVRVFLLPPSIEALEQRLRSRATDSEEVIAARMSRARAEIGHWDGYDYVVVNDDIEACFETVRGILETERLSRARQTGLIDFVRDLTREPPAVS</sequence>
<dbReference type="EC" id="2.7.4.8" evidence="2 9"/>
<feature type="domain" description="Guanylate kinase-like" evidence="10">
    <location>
        <begin position="11"/>
        <end position="190"/>
    </location>
</feature>
<comment type="catalytic activity">
    <reaction evidence="9">
        <text>GMP + ATP = GDP + ADP</text>
        <dbReference type="Rhea" id="RHEA:20780"/>
        <dbReference type="ChEBI" id="CHEBI:30616"/>
        <dbReference type="ChEBI" id="CHEBI:58115"/>
        <dbReference type="ChEBI" id="CHEBI:58189"/>
        <dbReference type="ChEBI" id="CHEBI:456216"/>
        <dbReference type="EC" id="2.7.4.8"/>
    </reaction>
</comment>
<comment type="similarity">
    <text evidence="1 9">Belongs to the guanylate kinase family.</text>
</comment>
<dbReference type="HAMAP" id="MF_00328">
    <property type="entry name" value="Guanylate_kinase"/>
    <property type="match status" value="1"/>
</dbReference>
<dbReference type="PROSITE" id="PS50052">
    <property type="entry name" value="GUANYLATE_KINASE_2"/>
    <property type="match status" value="1"/>
</dbReference>
<name>A0AAJ5X991_9SPHN</name>
<dbReference type="Pfam" id="PF00625">
    <property type="entry name" value="Guanylate_kin"/>
    <property type="match status" value="1"/>
</dbReference>
<reference evidence="11" key="1">
    <citation type="submission" date="2023-03" db="EMBL/GenBank/DDBJ databases">
        <title>Andean soil-derived lignocellulolytic bacterial consortium as a source of novel taxa and putative plastic-active enzymes.</title>
        <authorList>
            <person name="Diaz-Garcia L."/>
            <person name="Chuvochina M."/>
            <person name="Feuerriegel G."/>
            <person name="Bunk B."/>
            <person name="Sproer C."/>
            <person name="Streit W.R."/>
            <person name="Rodriguez L.M."/>
            <person name="Overmann J."/>
            <person name="Jimenez D.J."/>
        </authorList>
    </citation>
    <scope>NUCLEOTIDE SEQUENCE</scope>
    <source>
        <strain evidence="11">MAG 26</strain>
    </source>
</reference>
<comment type="subcellular location">
    <subcellularLocation>
        <location evidence="9">Cytoplasm</location>
    </subcellularLocation>
</comment>
<dbReference type="KEGG" id="acob:P0Y56_06425"/>
<dbReference type="PROSITE" id="PS00856">
    <property type="entry name" value="GUANYLATE_KINASE_1"/>
    <property type="match status" value="1"/>
</dbReference>
<evidence type="ECO:0000256" key="3">
    <source>
        <dbReference type="ARBA" id="ARBA00016296"/>
    </source>
</evidence>
<evidence type="ECO:0000256" key="5">
    <source>
        <dbReference type="ARBA" id="ARBA00022741"/>
    </source>
</evidence>
<dbReference type="PANTHER" id="PTHR23117:SF13">
    <property type="entry name" value="GUANYLATE KINASE"/>
    <property type="match status" value="1"/>
</dbReference>
<evidence type="ECO:0000256" key="4">
    <source>
        <dbReference type="ARBA" id="ARBA00022679"/>
    </source>
</evidence>
<evidence type="ECO:0000256" key="1">
    <source>
        <dbReference type="ARBA" id="ARBA00005790"/>
    </source>
</evidence>
<dbReference type="InterPro" id="IPR017665">
    <property type="entry name" value="Guanylate_kinase"/>
</dbReference>
<dbReference type="GO" id="GO:0005829">
    <property type="term" value="C:cytosol"/>
    <property type="evidence" value="ECO:0007669"/>
    <property type="project" value="TreeGrafter"/>
</dbReference>
<keyword evidence="4 9" id="KW-0808">Transferase</keyword>
<dbReference type="Gene3D" id="3.40.50.300">
    <property type="entry name" value="P-loop containing nucleotide triphosphate hydrolases"/>
    <property type="match status" value="1"/>
</dbReference>
<evidence type="ECO:0000256" key="7">
    <source>
        <dbReference type="ARBA" id="ARBA00022840"/>
    </source>
</evidence>
<evidence type="ECO:0000313" key="11">
    <source>
        <dbReference type="EMBL" id="WEK47928.1"/>
    </source>
</evidence>
<comment type="function">
    <text evidence="9">Essential for recycling GMP and indirectly, cGMP.</text>
</comment>
<dbReference type="InterPro" id="IPR027417">
    <property type="entry name" value="P-loop_NTPase"/>
</dbReference>
<dbReference type="Proteomes" id="UP001218362">
    <property type="component" value="Chromosome"/>
</dbReference>
<dbReference type="InterPro" id="IPR020590">
    <property type="entry name" value="Guanylate_kinase_CS"/>
</dbReference>
<keyword evidence="6 9" id="KW-0418">Kinase</keyword>
<dbReference type="InterPro" id="IPR008144">
    <property type="entry name" value="Guanylate_kin-like_dom"/>
</dbReference>
<dbReference type="SUPFAM" id="SSF52540">
    <property type="entry name" value="P-loop containing nucleoside triphosphate hydrolases"/>
    <property type="match status" value="1"/>
</dbReference>
<keyword evidence="5 9" id="KW-0547">Nucleotide-binding</keyword>
<dbReference type="NCBIfam" id="TIGR03263">
    <property type="entry name" value="guanyl_kin"/>
    <property type="match status" value="1"/>
</dbReference>
<dbReference type="PANTHER" id="PTHR23117">
    <property type="entry name" value="GUANYLATE KINASE-RELATED"/>
    <property type="match status" value="1"/>
</dbReference>
<evidence type="ECO:0000256" key="8">
    <source>
        <dbReference type="ARBA" id="ARBA00030128"/>
    </source>
</evidence>
<dbReference type="GO" id="GO:0004385">
    <property type="term" value="F:GMP kinase activity"/>
    <property type="evidence" value="ECO:0007669"/>
    <property type="project" value="UniProtKB-UniRule"/>
</dbReference>
<keyword evidence="9" id="KW-0963">Cytoplasm</keyword>
<evidence type="ECO:0000256" key="9">
    <source>
        <dbReference type="HAMAP-Rule" id="MF_00328"/>
    </source>
</evidence>
<organism evidence="11 12">
    <name type="scientific">Candidatus Andeanibacterium colombiense</name>
    <dbReference type="NCBI Taxonomy" id="3121345"/>
    <lineage>
        <taxon>Bacteria</taxon>
        <taxon>Pseudomonadati</taxon>
        <taxon>Pseudomonadota</taxon>
        <taxon>Alphaproteobacteria</taxon>
        <taxon>Sphingomonadales</taxon>
        <taxon>Sphingomonadaceae</taxon>
        <taxon>Candidatus Andeanibacterium</taxon>
    </lineage>
</organism>
<dbReference type="EMBL" id="CP119316">
    <property type="protein sequence ID" value="WEK47928.1"/>
    <property type="molecule type" value="Genomic_DNA"/>
</dbReference>
<dbReference type="InterPro" id="IPR008145">
    <property type="entry name" value="GK/Ca_channel_bsu"/>
</dbReference>
<keyword evidence="7 9" id="KW-0067">ATP-binding</keyword>
<dbReference type="Gene3D" id="3.30.63.10">
    <property type="entry name" value="Guanylate Kinase phosphate binding domain"/>
    <property type="match status" value="1"/>
</dbReference>
<protein>
    <recommendedName>
        <fullName evidence="3 9">Guanylate kinase</fullName>
        <ecNumber evidence="2 9">2.7.4.8</ecNumber>
    </recommendedName>
    <alternativeName>
        <fullName evidence="8 9">GMP kinase</fullName>
    </alternativeName>
</protein>
<evidence type="ECO:0000256" key="2">
    <source>
        <dbReference type="ARBA" id="ARBA00012961"/>
    </source>
</evidence>
<dbReference type="CDD" id="cd00071">
    <property type="entry name" value="GMPK"/>
    <property type="match status" value="1"/>
</dbReference>
<proteinExistence type="inferred from homology"/>
<dbReference type="FunFam" id="3.30.63.10:FF:000002">
    <property type="entry name" value="Guanylate kinase 1"/>
    <property type="match status" value="1"/>
</dbReference>
<evidence type="ECO:0000256" key="6">
    <source>
        <dbReference type="ARBA" id="ARBA00022777"/>
    </source>
</evidence>
<dbReference type="SMART" id="SM00072">
    <property type="entry name" value="GuKc"/>
    <property type="match status" value="1"/>
</dbReference>
<gene>
    <name evidence="9 11" type="primary">gmk</name>
    <name evidence="11" type="ORF">P0Y56_06425</name>
</gene>
<dbReference type="AlphaFoldDB" id="A0AAJ5X991"/>